<reference evidence="2 3" key="1">
    <citation type="journal article" date="2025" name="Microbiol. Resour. Announc.">
        <title>Draft genome sequences for Neonectria magnoliae and Neonectria punicea, canker pathogens of Liriodendron tulipifera and Acer saccharum in West Virginia.</title>
        <authorList>
            <person name="Petronek H.M."/>
            <person name="Kasson M.T."/>
            <person name="Metheny A.M."/>
            <person name="Stauder C.M."/>
            <person name="Lovett B."/>
            <person name="Lynch S.C."/>
            <person name="Garnas J.R."/>
            <person name="Kasson L.R."/>
            <person name="Stajich J.E."/>
        </authorList>
    </citation>
    <scope>NUCLEOTIDE SEQUENCE [LARGE SCALE GENOMIC DNA]</scope>
    <source>
        <strain evidence="2 3">NRRL 64653</strain>
    </source>
</reference>
<dbReference type="InterPro" id="IPR001753">
    <property type="entry name" value="Enoyl-CoA_hydra/iso"/>
</dbReference>
<dbReference type="InterPro" id="IPR014748">
    <property type="entry name" value="Enoyl-CoA_hydra_C"/>
</dbReference>
<organism evidence="2 3">
    <name type="scientific">Neonectria punicea</name>
    <dbReference type="NCBI Taxonomy" id="979145"/>
    <lineage>
        <taxon>Eukaryota</taxon>
        <taxon>Fungi</taxon>
        <taxon>Dikarya</taxon>
        <taxon>Ascomycota</taxon>
        <taxon>Pezizomycotina</taxon>
        <taxon>Sordariomycetes</taxon>
        <taxon>Hypocreomycetidae</taxon>
        <taxon>Hypocreales</taxon>
        <taxon>Nectriaceae</taxon>
        <taxon>Neonectria</taxon>
    </lineage>
</organism>
<dbReference type="CDD" id="cd06558">
    <property type="entry name" value="crotonase-like"/>
    <property type="match status" value="1"/>
</dbReference>
<dbReference type="Pfam" id="PF00378">
    <property type="entry name" value="ECH_1"/>
    <property type="match status" value="1"/>
</dbReference>
<dbReference type="PANTHER" id="PTHR43684:SF4">
    <property type="entry name" value="ENOYL-COA HYDRATASE_ISOMERASE FAMILY PROTEIN (AFU_ORTHOLOGUE AFUA_1G01890)"/>
    <property type="match status" value="1"/>
</dbReference>
<keyword evidence="3" id="KW-1185">Reference proteome</keyword>
<protein>
    <recommendedName>
        <fullName evidence="4">Enoyl-CoA hydratase</fullName>
    </recommendedName>
</protein>
<dbReference type="PANTHER" id="PTHR43684">
    <property type="match status" value="1"/>
</dbReference>
<name>A0ABR1GJE5_9HYPO</name>
<dbReference type="InterPro" id="IPR051053">
    <property type="entry name" value="ECH/Chromodomain_protein"/>
</dbReference>
<proteinExistence type="inferred from homology"/>
<dbReference type="Gene3D" id="3.90.226.10">
    <property type="entry name" value="2-enoyl-CoA Hydratase, Chain A, domain 1"/>
    <property type="match status" value="1"/>
</dbReference>
<evidence type="ECO:0000313" key="2">
    <source>
        <dbReference type="EMBL" id="KAK7398383.1"/>
    </source>
</evidence>
<dbReference type="Proteomes" id="UP001498476">
    <property type="component" value="Unassembled WGS sequence"/>
</dbReference>
<dbReference type="SUPFAM" id="SSF52096">
    <property type="entry name" value="ClpP/crotonase"/>
    <property type="match status" value="1"/>
</dbReference>
<comment type="caution">
    <text evidence="2">The sequence shown here is derived from an EMBL/GenBank/DDBJ whole genome shotgun (WGS) entry which is preliminary data.</text>
</comment>
<dbReference type="EMBL" id="JAZAVJ010000342">
    <property type="protein sequence ID" value="KAK7398383.1"/>
    <property type="molecule type" value="Genomic_DNA"/>
</dbReference>
<dbReference type="InterPro" id="IPR029045">
    <property type="entry name" value="ClpP/crotonase-like_dom_sf"/>
</dbReference>
<evidence type="ECO:0008006" key="4">
    <source>
        <dbReference type="Google" id="ProtNLM"/>
    </source>
</evidence>
<gene>
    <name evidence="2" type="ORF">QQX98_012250</name>
</gene>
<dbReference type="Gene3D" id="1.10.12.10">
    <property type="entry name" value="Lyase 2-enoyl-coa Hydratase, Chain A, domain 2"/>
    <property type="match status" value="1"/>
</dbReference>
<evidence type="ECO:0000256" key="1">
    <source>
        <dbReference type="ARBA" id="ARBA00005254"/>
    </source>
</evidence>
<evidence type="ECO:0000313" key="3">
    <source>
        <dbReference type="Proteomes" id="UP001498476"/>
    </source>
</evidence>
<sequence length="308" mass="33256">MASSSPPPSLPDNYSTFSLPTLQLSHHPPSSPTVTPVIVVKLHRPSARNAFTDDMANSLIRAFDTLSADPRVKAVVLTSSDDTNRFFCAGMDFNSSHGIGPTRDTHRDAGGQVSLALYRCAKPVIAAINGSAVGVGITMTLPANIRVASRDAKIGFVFGRRGFNMEACSSFFLPRLVGTSKALHLTTTGAVYSATHRLFDDLFSEVVAPEEVLPTALKIAEEIAANVSGVASMVMKDMIYRGPGSPEEAHLLESTVFFDLFHGADSKEGVESFLKKRLPDFKATMESDAPVVYPWWTPVDIKKPKSKI</sequence>
<comment type="similarity">
    <text evidence="1">Belongs to the enoyl-CoA hydratase/isomerase family.</text>
</comment>
<accession>A0ABR1GJE5</accession>